<dbReference type="InterPro" id="IPR009996">
    <property type="entry name" value="YycH"/>
</dbReference>
<dbReference type="Pfam" id="PF07435">
    <property type="entry name" value="YycH"/>
    <property type="match status" value="1"/>
</dbReference>
<dbReference type="AlphaFoldDB" id="A0A8J2VE56"/>
<reference evidence="2" key="1">
    <citation type="journal article" date="2014" name="Int. J. Syst. Evol. Microbiol.">
        <title>Complete genome sequence of Corynebacterium casei LMG S-19264T (=DSM 44701T), isolated from a smear-ripened cheese.</title>
        <authorList>
            <consortium name="US DOE Joint Genome Institute (JGI-PGF)"/>
            <person name="Walter F."/>
            <person name="Albersmeier A."/>
            <person name="Kalinowski J."/>
            <person name="Ruckert C."/>
        </authorList>
    </citation>
    <scope>NUCLEOTIDE SEQUENCE</scope>
    <source>
        <strain evidence="2">CGMCC 1.15179</strain>
    </source>
</reference>
<evidence type="ECO:0000313" key="3">
    <source>
        <dbReference type="Proteomes" id="UP000625210"/>
    </source>
</evidence>
<accession>A0A8J2VE56</accession>
<evidence type="ECO:0000259" key="1">
    <source>
        <dbReference type="Pfam" id="PF07435"/>
    </source>
</evidence>
<reference evidence="2" key="2">
    <citation type="submission" date="2020-09" db="EMBL/GenBank/DDBJ databases">
        <authorList>
            <person name="Sun Q."/>
            <person name="Zhou Y."/>
        </authorList>
    </citation>
    <scope>NUCLEOTIDE SEQUENCE</scope>
    <source>
        <strain evidence="2">CGMCC 1.15179</strain>
    </source>
</reference>
<dbReference type="CDD" id="cd15787">
    <property type="entry name" value="YycH_N"/>
    <property type="match status" value="1"/>
</dbReference>
<evidence type="ECO:0000313" key="2">
    <source>
        <dbReference type="EMBL" id="GGE05812.1"/>
    </source>
</evidence>
<dbReference type="EMBL" id="BMHQ01000001">
    <property type="protein sequence ID" value="GGE05812.1"/>
    <property type="molecule type" value="Genomic_DNA"/>
</dbReference>
<proteinExistence type="predicted"/>
<dbReference type="RefSeq" id="WP_188646207.1">
    <property type="nucleotide sequence ID" value="NZ_BMHQ01000001.1"/>
</dbReference>
<sequence length="450" mass="51721">MREAFKSVFLLVLIVSSFVQTGMLLYSSPSYDEIRNGDNYVTPFKISDKYEKQVYELASPQQIMVHQDGKHQALYPGNSLYPTLMKKIHYAPVEKASMIQPSEKDWDDLLKKTPGLELRYYQPMPSGVIQTLFSSEIDLSDLKEVTRMWVFVEKGNRVTFWFISDQESKVMETSARINQFDRWISEAVNSNSAAMEPVFANGSIKEEQGIPKPFYLPKKTMSVNHYVYQLSDPIKIDDMKTALFPNPRLVQSTLVLNKSYIYTDTSRTLQYNTQNHSMIYSNPAPKSTDTGIPAEELDRINLFMLRHGGWTGDYHLERMDEDPNAQLHHYIFRLLVRQFPVYWNSNAKGPDIDLDTIRLSATDQGVSNYERSLYYLLSAPEKTGTSRLPGKDDVLKAVKAQGISLQEIRSIHPGYSAVPRQKHVELQPVWVINRSNGKQWFIRSSESQGE</sequence>
<dbReference type="InterPro" id="IPR042274">
    <property type="entry name" value="YycH/YycI_2"/>
</dbReference>
<keyword evidence="3" id="KW-1185">Reference proteome</keyword>
<feature type="domain" description="Regulatory protein YycH" evidence="1">
    <location>
        <begin position="3"/>
        <end position="434"/>
    </location>
</feature>
<comment type="caution">
    <text evidence="2">The sequence shown here is derived from an EMBL/GenBank/DDBJ whole genome shotgun (WGS) entry which is preliminary data.</text>
</comment>
<name>A0A8J2VE56_9BACL</name>
<organism evidence="2 3">
    <name type="scientific">Marinithermofilum abyssi</name>
    <dbReference type="NCBI Taxonomy" id="1571185"/>
    <lineage>
        <taxon>Bacteria</taxon>
        <taxon>Bacillati</taxon>
        <taxon>Bacillota</taxon>
        <taxon>Bacilli</taxon>
        <taxon>Bacillales</taxon>
        <taxon>Thermoactinomycetaceae</taxon>
        <taxon>Marinithermofilum</taxon>
    </lineage>
</organism>
<protein>
    <submittedName>
        <fullName evidence="2">Transcriptional regulator</fullName>
    </submittedName>
</protein>
<dbReference type="Proteomes" id="UP000625210">
    <property type="component" value="Unassembled WGS sequence"/>
</dbReference>
<gene>
    <name evidence="2" type="ORF">GCM10011571_03670</name>
</gene>
<dbReference type="Gene3D" id="3.30.310.160">
    <property type="entry name" value="YycH protein, domain 2"/>
    <property type="match status" value="1"/>
</dbReference>